<reference evidence="2 3" key="1">
    <citation type="submission" date="2018-09" db="EMBL/GenBank/DDBJ databases">
        <authorList>
            <person name="Zhu H."/>
        </authorList>
    </citation>
    <scope>NUCLEOTIDE SEQUENCE [LARGE SCALE GENOMIC DNA]</scope>
    <source>
        <strain evidence="2 3">K1S02-6</strain>
    </source>
</reference>
<dbReference type="RefSeq" id="WP_119956747.1">
    <property type="nucleotide sequence ID" value="NZ_QYUR01000008.1"/>
</dbReference>
<sequence length="133" mass="14569">MHATANEDQSLKPATPIIDRMRASGQLSPSWDSFARLDPQWTEQFLQTAAMPVARGLIDPKTYEFLAIAVNASCTHMYSPGVRRHTRNALKLGASPEEILAVLQSVSMLGIQTCSLGTPILLEEMAKLDTEAE</sequence>
<accession>A0A418X975</accession>
<dbReference type="Proteomes" id="UP000284021">
    <property type="component" value="Unassembled WGS sequence"/>
</dbReference>
<evidence type="ECO:0000259" key="1">
    <source>
        <dbReference type="Pfam" id="PF02627"/>
    </source>
</evidence>
<evidence type="ECO:0000313" key="2">
    <source>
        <dbReference type="EMBL" id="RJG08948.1"/>
    </source>
</evidence>
<dbReference type="AlphaFoldDB" id="A0A418X975"/>
<dbReference type="GO" id="GO:0051920">
    <property type="term" value="F:peroxiredoxin activity"/>
    <property type="evidence" value="ECO:0007669"/>
    <property type="project" value="InterPro"/>
</dbReference>
<dbReference type="OrthoDB" id="3824300at2"/>
<protein>
    <submittedName>
        <fullName evidence="2">Carboxymuconolactone decarboxylase family protein</fullName>
    </submittedName>
</protein>
<feature type="domain" description="Carboxymuconolactone decarboxylase-like" evidence="1">
    <location>
        <begin position="39"/>
        <end position="104"/>
    </location>
</feature>
<dbReference type="PANTHER" id="PTHR33930">
    <property type="entry name" value="ALKYL HYDROPEROXIDE REDUCTASE AHPD"/>
    <property type="match status" value="1"/>
</dbReference>
<dbReference type="EMBL" id="QYUR01000008">
    <property type="protein sequence ID" value="RJG08948.1"/>
    <property type="molecule type" value="Genomic_DNA"/>
</dbReference>
<name>A0A418X975_9PSED</name>
<dbReference type="InterPro" id="IPR003779">
    <property type="entry name" value="CMD-like"/>
</dbReference>
<dbReference type="InterPro" id="IPR029032">
    <property type="entry name" value="AhpD-like"/>
</dbReference>
<dbReference type="Gene3D" id="1.20.1290.10">
    <property type="entry name" value="AhpD-like"/>
    <property type="match status" value="1"/>
</dbReference>
<dbReference type="PANTHER" id="PTHR33930:SF2">
    <property type="entry name" value="BLR3452 PROTEIN"/>
    <property type="match status" value="1"/>
</dbReference>
<dbReference type="Pfam" id="PF02627">
    <property type="entry name" value="CMD"/>
    <property type="match status" value="1"/>
</dbReference>
<organism evidence="2 3">
    <name type="scientific">Pseudomonas cavernicola</name>
    <dbReference type="NCBI Taxonomy" id="2320866"/>
    <lineage>
        <taxon>Bacteria</taxon>
        <taxon>Pseudomonadati</taxon>
        <taxon>Pseudomonadota</taxon>
        <taxon>Gammaproteobacteria</taxon>
        <taxon>Pseudomonadales</taxon>
        <taxon>Pseudomonadaceae</taxon>
        <taxon>Pseudomonas</taxon>
    </lineage>
</organism>
<proteinExistence type="predicted"/>
<comment type="caution">
    <text evidence="2">The sequence shown here is derived from an EMBL/GenBank/DDBJ whole genome shotgun (WGS) entry which is preliminary data.</text>
</comment>
<evidence type="ECO:0000313" key="3">
    <source>
        <dbReference type="Proteomes" id="UP000284021"/>
    </source>
</evidence>
<keyword evidence="3" id="KW-1185">Reference proteome</keyword>
<gene>
    <name evidence="2" type="ORF">D3879_24215</name>
</gene>
<dbReference type="SUPFAM" id="SSF69118">
    <property type="entry name" value="AhpD-like"/>
    <property type="match status" value="1"/>
</dbReference>